<dbReference type="Proteomes" id="UP000182360">
    <property type="component" value="Unassembled WGS sequence"/>
</dbReference>
<dbReference type="AlphaFoldDB" id="A0A1H9CBK3"/>
<accession>A0A1H9CBK3</accession>
<dbReference type="InterPro" id="IPR029058">
    <property type="entry name" value="AB_hydrolase_fold"/>
</dbReference>
<organism evidence="1 2">
    <name type="scientific">Treponema bryantii</name>
    <dbReference type="NCBI Taxonomy" id="163"/>
    <lineage>
        <taxon>Bacteria</taxon>
        <taxon>Pseudomonadati</taxon>
        <taxon>Spirochaetota</taxon>
        <taxon>Spirochaetia</taxon>
        <taxon>Spirochaetales</taxon>
        <taxon>Treponemataceae</taxon>
        <taxon>Treponema</taxon>
    </lineage>
</organism>
<reference evidence="1 2" key="1">
    <citation type="submission" date="2016-10" db="EMBL/GenBank/DDBJ databases">
        <authorList>
            <person name="de Groot N.N."/>
        </authorList>
    </citation>
    <scope>NUCLEOTIDE SEQUENCE [LARGE SCALE GENOMIC DNA]</scope>
    <source>
        <strain evidence="1 2">B25</strain>
    </source>
</reference>
<dbReference type="EMBL" id="FOFU01000002">
    <property type="protein sequence ID" value="SEP98566.1"/>
    <property type="molecule type" value="Genomic_DNA"/>
</dbReference>
<keyword evidence="2" id="KW-1185">Reference proteome</keyword>
<name>A0A1H9CBK3_9SPIR</name>
<dbReference type="SUPFAM" id="SSF53474">
    <property type="entry name" value="alpha/beta-Hydrolases"/>
    <property type="match status" value="1"/>
</dbReference>
<dbReference type="OrthoDB" id="359444at2"/>
<protein>
    <submittedName>
        <fullName evidence="1">Uncharacterized protein</fullName>
    </submittedName>
</protein>
<evidence type="ECO:0000313" key="2">
    <source>
        <dbReference type="Proteomes" id="UP000182360"/>
    </source>
</evidence>
<sequence>MNKRFFITVLLFLIIGIKAFSNAGLEDVAGRGFWSKTARVYINDTLPELNTGSVNRGERIKGVVYFEGFDFSHYDAESKGIEPMLEETYVLLKEFYAAENQSDKKPVPFVFLGHSQGGLRSVAMSTYLKNKDPVLYKQLKGVVTFSGIDKGLKLLENKGANFRSGLYTDVNILTDGIYGTVKVLDFTPTDFISDFIFNSIFEKAFADGVYALGNLFLCNWLGLTKGFAYPIMNNTGWNSYAQIRDMCPQSDFVKKYVLEEKPYYYKVASGTTLEVVWKKGWLGIRYPTLERRTVYSTVQTTDVNMKVDKNLPLNFLIGGYNDSLSMADETTRNNIDKGMRIAGDVFNAAYIAHIAKSCLIIGLFTNSPAYASDCNKAADWCYNYKREINELIGESANDGLVAVSSQQLPVYSKVGSSAETKILNKTNRIIYNNRNHANITDIGSASRNKINDYADEILGIKNRTNKKR</sequence>
<gene>
    <name evidence="1" type="ORF">SAMN04487977_102117</name>
</gene>
<evidence type="ECO:0000313" key="1">
    <source>
        <dbReference type="EMBL" id="SEP98566.1"/>
    </source>
</evidence>
<proteinExistence type="predicted"/>
<dbReference type="RefSeq" id="WP_074641118.1">
    <property type="nucleotide sequence ID" value="NZ_AP025286.1"/>
</dbReference>